<comment type="caution">
    <text evidence="1">The sequence shown here is derived from an EMBL/GenBank/DDBJ whole genome shotgun (WGS) entry which is preliminary data.</text>
</comment>
<dbReference type="Gene3D" id="2.60.120.10">
    <property type="entry name" value="Jelly Rolls"/>
    <property type="match status" value="1"/>
</dbReference>
<protein>
    <recommendedName>
        <fullName evidence="3">Cupin 2 conserved barrel domain-containing protein</fullName>
    </recommendedName>
</protein>
<dbReference type="InterPro" id="IPR011051">
    <property type="entry name" value="RmlC_Cupin_sf"/>
</dbReference>
<organism evidence="1 2">
    <name type="scientific">Rufibacter sediminis</name>
    <dbReference type="NCBI Taxonomy" id="2762756"/>
    <lineage>
        <taxon>Bacteria</taxon>
        <taxon>Pseudomonadati</taxon>
        <taxon>Bacteroidota</taxon>
        <taxon>Cytophagia</taxon>
        <taxon>Cytophagales</taxon>
        <taxon>Hymenobacteraceae</taxon>
        <taxon>Rufibacter</taxon>
    </lineage>
</organism>
<evidence type="ECO:0000313" key="1">
    <source>
        <dbReference type="EMBL" id="MBC3539698.1"/>
    </source>
</evidence>
<dbReference type="SUPFAM" id="SSF51182">
    <property type="entry name" value="RmlC-like cupins"/>
    <property type="match status" value="1"/>
</dbReference>
<dbReference type="Proteomes" id="UP000659698">
    <property type="component" value="Unassembled WGS sequence"/>
</dbReference>
<keyword evidence="2" id="KW-1185">Reference proteome</keyword>
<dbReference type="InterPro" id="IPR014710">
    <property type="entry name" value="RmlC-like_jellyroll"/>
</dbReference>
<dbReference type="RefSeq" id="WP_186635901.1">
    <property type="nucleotide sequence ID" value="NZ_JACOAF010000021.1"/>
</dbReference>
<dbReference type="EMBL" id="JACOAF010000021">
    <property type="protein sequence ID" value="MBC3539698.1"/>
    <property type="molecule type" value="Genomic_DNA"/>
</dbReference>
<evidence type="ECO:0000313" key="2">
    <source>
        <dbReference type="Proteomes" id="UP000659698"/>
    </source>
</evidence>
<gene>
    <name evidence="1" type="ORF">H7U12_08395</name>
</gene>
<proteinExistence type="predicted"/>
<accession>A0ABR6VR78</accession>
<name>A0ABR6VR78_9BACT</name>
<reference evidence="1 2" key="1">
    <citation type="journal article" date="2019" name="Int. J. Syst. Evol. Microbiol.">
        <title>Rufibacter sediminis sp. nov., isolated from freshwater lake sediment.</title>
        <authorList>
            <person name="Qu J.H."/>
            <person name="Zhang L.J."/>
            <person name="Fu Y.H."/>
            <person name="Li H.F."/>
        </authorList>
    </citation>
    <scope>NUCLEOTIDE SEQUENCE [LARGE SCALE GENOMIC DNA]</scope>
    <source>
        <strain evidence="1 2">H-1</strain>
    </source>
</reference>
<evidence type="ECO:0008006" key="3">
    <source>
        <dbReference type="Google" id="ProtNLM"/>
    </source>
</evidence>
<dbReference type="CDD" id="cd07009">
    <property type="entry name" value="cupin_BLL0285-like"/>
    <property type="match status" value="1"/>
</dbReference>
<sequence length="120" mass="13420">MIKAYKLYTGADGHSYVEKGTIAEKVFTQVTSLHFKETPPHATYDWHPAPDTQYVLTLTGTLEFTTSLGETFTLQPGEVLLATDLTGAGHKWKMLGDQPWKRAYVVFSPETVINFLPDVD</sequence>